<keyword evidence="3" id="KW-1185">Reference proteome</keyword>
<dbReference type="AlphaFoldDB" id="A0A1X2HCQ4"/>
<comment type="caution">
    <text evidence="2">The sequence shown here is derived from an EMBL/GenBank/DDBJ whole genome shotgun (WGS) entry which is preliminary data.</text>
</comment>
<evidence type="ECO:0000313" key="2">
    <source>
        <dbReference type="EMBL" id="ORY96569.1"/>
    </source>
</evidence>
<dbReference type="EMBL" id="MCGN01000005">
    <property type="protein sequence ID" value="ORY96569.1"/>
    <property type="molecule type" value="Genomic_DNA"/>
</dbReference>
<protein>
    <submittedName>
        <fullName evidence="2">Uncharacterized protein</fullName>
    </submittedName>
</protein>
<keyword evidence="1" id="KW-0175">Coiled coil</keyword>
<dbReference type="Proteomes" id="UP000242180">
    <property type="component" value="Unassembled WGS sequence"/>
</dbReference>
<proteinExistence type="predicted"/>
<sequence>MLTVCKQATNRLAIDLSLAEHITSMAPGTCASMIQAVLFEADQQRQSIRDFVHIVRCLEEQYRRRVYASEQLIHQLEAHTAGLDQQHKRLEMDRAEAREAQGACEQELPHRQVLVQTLERKRKERQHLYDVWHWVPLLASRYYKQRYLHARNKHAEAEEAVARLREALEQHQDALRRVAHALRELLEERDQTARRCQTVRSDLNRLHQTLATLDQGHRFWQAFEKDQIRLVVDAARRVWEQEHPTYHWTKTFQMACFEYAECLQYGRERWTSDRFQRFVEFDCTNCHRVCRDTWPALHQGQLAAQLAKFTGVQSQCQTLFAWRAL</sequence>
<reference evidence="2 3" key="1">
    <citation type="submission" date="2016-07" db="EMBL/GenBank/DDBJ databases">
        <title>Pervasive Adenine N6-methylation of Active Genes in Fungi.</title>
        <authorList>
            <consortium name="DOE Joint Genome Institute"/>
            <person name="Mondo S.J."/>
            <person name="Dannebaum R.O."/>
            <person name="Kuo R.C."/>
            <person name="Labutti K."/>
            <person name="Haridas S."/>
            <person name="Kuo A."/>
            <person name="Salamov A."/>
            <person name="Ahrendt S.R."/>
            <person name="Lipzen A."/>
            <person name="Sullivan W."/>
            <person name="Andreopoulos W.B."/>
            <person name="Clum A."/>
            <person name="Lindquist E."/>
            <person name="Daum C."/>
            <person name="Ramamoorthy G.K."/>
            <person name="Gryganskyi A."/>
            <person name="Culley D."/>
            <person name="Magnuson J.K."/>
            <person name="James T.Y."/>
            <person name="O'Malley M.A."/>
            <person name="Stajich J.E."/>
            <person name="Spatafora J.W."/>
            <person name="Visel A."/>
            <person name="Grigoriev I.V."/>
        </authorList>
    </citation>
    <scope>NUCLEOTIDE SEQUENCE [LARGE SCALE GENOMIC DNA]</scope>
    <source>
        <strain evidence="2 3">NRRL 2496</strain>
    </source>
</reference>
<dbReference type="OrthoDB" id="2244755at2759"/>
<dbReference type="InParanoid" id="A0A1X2HCQ4"/>
<gene>
    <name evidence="2" type="ORF">BCR43DRAFT_514950</name>
</gene>
<name>A0A1X2HCQ4_SYNRA</name>
<evidence type="ECO:0000313" key="3">
    <source>
        <dbReference type="Proteomes" id="UP000242180"/>
    </source>
</evidence>
<accession>A0A1X2HCQ4</accession>
<dbReference type="OMA" id="CYSTIDE"/>
<evidence type="ECO:0000256" key="1">
    <source>
        <dbReference type="SAM" id="Coils"/>
    </source>
</evidence>
<organism evidence="2 3">
    <name type="scientific">Syncephalastrum racemosum</name>
    <name type="common">Filamentous fungus</name>
    <dbReference type="NCBI Taxonomy" id="13706"/>
    <lineage>
        <taxon>Eukaryota</taxon>
        <taxon>Fungi</taxon>
        <taxon>Fungi incertae sedis</taxon>
        <taxon>Mucoromycota</taxon>
        <taxon>Mucoromycotina</taxon>
        <taxon>Mucoromycetes</taxon>
        <taxon>Mucorales</taxon>
        <taxon>Syncephalastraceae</taxon>
        <taxon>Syncephalastrum</taxon>
    </lineage>
</organism>
<feature type="coiled-coil region" evidence="1">
    <location>
        <begin position="147"/>
        <end position="202"/>
    </location>
</feature>